<evidence type="ECO:0000259" key="6">
    <source>
        <dbReference type="Pfam" id="PF00535"/>
    </source>
</evidence>
<proteinExistence type="predicted"/>
<dbReference type="RefSeq" id="WP_002683063.1">
    <property type="nucleotide sequence ID" value="NZ_JH600070.1"/>
</dbReference>
<dbReference type="NCBIfam" id="TIGR04283">
    <property type="entry name" value="glyco_like_mftF"/>
    <property type="match status" value="1"/>
</dbReference>
<keyword evidence="8" id="KW-1185">Reference proteome</keyword>
<dbReference type="PANTHER" id="PTHR43646">
    <property type="entry name" value="GLYCOSYLTRANSFERASE"/>
    <property type="match status" value="1"/>
</dbReference>
<evidence type="ECO:0000313" key="7">
    <source>
        <dbReference type="EMBL" id="EIJ41272.1"/>
    </source>
</evidence>
<dbReference type="eggNOG" id="COG1215">
    <property type="taxonomic scope" value="Bacteria"/>
</dbReference>
<feature type="domain" description="Glycosyltransferase 2-like" evidence="6">
    <location>
        <begin position="5"/>
        <end position="112"/>
    </location>
</feature>
<evidence type="ECO:0000256" key="3">
    <source>
        <dbReference type="ARBA" id="ARBA00022676"/>
    </source>
</evidence>
<dbReference type="STRING" id="395493.BegalDRAFT_0352"/>
<evidence type="ECO:0000256" key="4">
    <source>
        <dbReference type="ARBA" id="ARBA00022679"/>
    </source>
</evidence>
<dbReference type="GO" id="GO:0005886">
    <property type="term" value="C:plasma membrane"/>
    <property type="evidence" value="ECO:0007669"/>
    <property type="project" value="UniProtKB-SubCell"/>
</dbReference>
<dbReference type="Gene3D" id="3.90.550.10">
    <property type="entry name" value="Spore Coat Polysaccharide Biosynthesis Protein SpsA, Chain A"/>
    <property type="match status" value="1"/>
</dbReference>
<reference evidence="7 8" key="1">
    <citation type="submission" date="2011-11" db="EMBL/GenBank/DDBJ databases">
        <title>Improved High-Quality Draft sequence of Beggiatoa alba B18lD.</title>
        <authorList>
            <consortium name="US DOE Joint Genome Institute"/>
            <person name="Lucas S."/>
            <person name="Han J."/>
            <person name="Lapidus A."/>
            <person name="Cheng J.-F."/>
            <person name="Goodwin L."/>
            <person name="Pitluck S."/>
            <person name="Peters L."/>
            <person name="Mikhailova N."/>
            <person name="Held B."/>
            <person name="Detter J.C."/>
            <person name="Han C."/>
            <person name="Tapia R."/>
            <person name="Land M."/>
            <person name="Hauser L."/>
            <person name="Kyrpides N."/>
            <person name="Ivanova N."/>
            <person name="Pagani I."/>
            <person name="Samuel K."/>
            <person name="Teske A."/>
            <person name="Mueller J."/>
            <person name="Woyke T."/>
        </authorList>
    </citation>
    <scope>NUCLEOTIDE SEQUENCE [LARGE SCALE GENOMIC DNA]</scope>
    <source>
        <strain evidence="7 8">B18LD</strain>
    </source>
</reference>
<organism evidence="7 8">
    <name type="scientific">Beggiatoa alba B18LD</name>
    <dbReference type="NCBI Taxonomy" id="395493"/>
    <lineage>
        <taxon>Bacteria</taxon>
        <taxon>Pseudomonadati</taxon>
        <taxon>Pseudomonadota</taxon>
        <taxon>Gammaproteobacteria</taxon>
        <taxon>Thiotrichales</taxon>
        <taxon>Thiotrichaceae</taxon>
        <taxon>Beggiatoa</taxon>
    </lineage>
</organism>
<dbReference type="AlphaFoldDB" id="I3CCC9"/>
<evidence type="ECO:0000256" key="2">
    <source>
        <dbReference type="ARBA" id="ARBA00022475"/>
    </source>
</evidence>
<dbReference type="CDD" id="cd02522">
    <property type="entry name" value="GT_2_like_a"/>
    <property type="match status" value="1"/>
</dbReference>
<dbReference type="InterPro" id="IPR026461">
    <property type="entry name" value="Trfase_2_rSAM/seldom_assoc"/>
</dbReference>
<evidence type="ECO:0000313" key="8">
    <source>
        <dbReference type="Proteomes" id="UP000005744"/>
    </source>
</evidence>
<dbReference type="InterPro" id="IPR029044">
    <property type="entry name" value="Nucleotide-diphossugar_trans"/>
</dbReference>
<keyword evidence="3" id="KW-0328">Glycosyltransferase</keyword>
<dbReference type="Pfam" id="PF00535">
    <property type="entry name" value="Glycos_transf_2"/>
    <property type="match status" value="1"/>
</dbReference>
<dbReference type="PANTHER" id="PTHR43646:SF2">
    <property type="entry name" value="GLYCOSYLTRANSFERASE 2-LIKE DOMAIN-CONTAINING PROTEIN"/>
    <property type="match status" value="1"/>
</dbReference>
<accession>I3CCC9</accession>
<gene>
    <name evidence="7" type="ORF">BegalDRAFT_0352</name>
</gene>
<comment type="subcellular location">
    <subcellularLocation>
        <location evidence="1">Cell membrane</location>
    </subcellularLocation>
</comment>
<dbReference type="InterPro" id="IPR001173">
    <property type="entry name" value="Glyco_trans_2-like"/>
</dbReference>
<dbReference type="HOGENOM" id="CLU_025996_17_3_6"/>
<dbReference type="EMBL" id="JH600070">
    <property type="protein sequence ID" value="EIJ41272.1"/>
    <property type="molecule type" value="Genomic_DNA"/>
</dbReference>
<keyword evidence="4 7" id="KW-0808">Transferase</keyword>
<dbReference type="SUPFAM" id="SSF53448">
    <property type="entry name" value="Nucleotide-diphospho-sugar transferases"/>
    <property type="match status" value="1"/>
</dbReference>
<evidence type="ECO:0000256" key="1">
    <source>
        <dbReference type="ARBA" id="ARBA00004236"/>
    </source>
</evidence>
<name>I3CCC9_9GAMM</name>
<dbReference type="GO" id="GO:0016757">
    <property type="term" value="F:glycosyltransferase activity"/>
    <property type="evidence" value="ECO:0007669"/>
    <property type="project" value="UniProtKB-KW"/>
</dbReference>
<sequence>MSKLSIIIPTLNEAKNIVAILEALQPLRNAGHEVIIVDGDSHDETRKLAASFVDSLLIGQRGRAHQMNLGANFAHYDILLFLHADTQLPPQADSLILNKLRPQQVWGRFDVQLSGKHWLFRWIERLMNWRSRLTGIATGDQAIFVYKSAFQQVEGYPAQPLMEDIALSKRLKCLSAPICLSEKVTSSSRRWEQKGIIRTIFLMWYLRLAYWLGANPKQLKQYYDK</sequence>
<keyword evidence="5" id="KW-0472">Membrane</keyword>
<evidence type="ECO:0000256" key="5">
    <source>
        <dbReference type="ARBA" id="ARBA00023136"/>
    </source>
</evidence>
<protein>
    <submittedName>
        <fullName evidence="7">Glycosyl transferase</fullName>
    </submittedName>
</protein>
<dbReference type="Proteomes" id="UP000005744">
    <property type="component" value="Unassembled WGS sequence"/>
</dbReference>
<keyword evidence="2" id="KW-1003">Cell membrane</keyword>